<dbReference type="AlphaFoldDB" id="A0AA39PDP3"/>
<feature type="compositionally biased region" description="Polar residues" evidence="5">
    <location>
        <begin position="632"/>
        <end position="650"/>
    </location>
</feature>
<evidence type="ECO:0000256" key="3">
    <source>
        <dbReference type="ARBA" id="ARBA00022801"/>
    </source>
</evidence>
<evidence type="ECO:0000256" key="5">
    <source>
        <dbReference type="SAM" id="MobiDB-lite"/>
    </source>
</evidence>
<dbReference type="Pfam" id="PF00782">
    <property type="entry name" value="DSPc"/>
    <property type="match status" value="1"/>
</dbReference>
<name>A0AA39PDP3_9AGAR</name>
<feature type="region of interest" description="Disordered" evidence="5">
    <location>
        <begin position="503"/>
        <end position="658"/>
    </location>
</feature>
<feature type="region of interest" description="Disordered" evidence="5">
    <location>
        <begin position="131"/>
        <end position="184"/>
    </location>
</feature>
<organism evidence="9 11">
    <name type="scientific">Armillaria novae-zelandiae</name>
    <dbReference type="NCBI Taxonomy" id="153914"/>
    <lineage>
        <taxon>Eukaryota</taxon>
        <taxon>Fungi</taxon>
        <taxon>Dikarya</taxon>
        <taxon>Basidiomycota</taxon>
        <taxon>Agaricomycotina</taxon>
        <taxon>Agaricomycetes</taxon>
        <taxon>Agaricomycetidae</taxon>
        <taxon>Agaricales</taxon>
        <taxon>Marasmiineae</taxon>
        <taxon>Physalacriaceae</taxon>
        <taxon>Armillaria</taxon>
    </lineage>
</organism>
<feature type="domain" description="Tyrosine-protein phosphatase" evidence="6">
    <location>
        <begin position="208"/>
        <end position="393"/>
    </location>
</feature>
<keyword evidence="3" id="KW-0378">Hydrolase</keyword>
<dbReference type="InterPro" id="IPR020422">
    <property type="entry name" value="TYR_PHOSPHATASE_DUAL_dom"/>
</dbReference>
<keyword evidence="4" id="KW-0904">Protein phosphatase</keyword>
<dbReference type="Proteomes" id="UP001175227">
    <property type="component" value="Unassembled WGS sequence"/>
</dbReference>
<dbReference type="EMBL" id="JAUEPR010000008">
    <property type="protein sequence ID" value="KAK0481911.1"/>
    <property type="molecule type" value="Genomic_DNA"/>
</dbReference>
<evidence type="ECO:0000313" key="8">
    <source>
        <dbReference type="EMBL" id="KAK0481920.1"/>
    </source>
</evidence>
<evidence type="ECO:0000256" key="1">
    <source>
        <dbReference type="ARBA" id="ARBA00008601"/>
    </source>
</evidence>
<dbReference type="InterPro" id="IPR000340">
    <property type="entry name" value="Dual-sp_phosphatase_cat-dom"/>
</dbReference>
<dbReference type="GO" id="GO:0008330">
    <property type="term" value="F:protein tyrosine/threonine phosphatase activity"/>
    <property type="evidence" value="ECO:0007669"/>
    <property type="project" value="TreeGrafter"/>
</dbReference>
<dbReference type="SMART" id="SM00195">
    <property type="entry name" value="DSPc"/>
    <property type="match status" value="1"/>
</dbReference>
<dbReference type="EMBL" id="JAUEPR010000008">
    <property type="protein sequence ID" value="KAK0481920.1"/>
    <property type="molecule type" value="Genomic_DNA"/>
</dbReference>
<evidence type="ECO:0000259" key="6">
    <source>
        <dbReference type="PROSITE" id="PS50054"/>
    </source>
</evidence>
<dbReference type="PANTHER" id="PTHR10159">
    <property type="entry name" value="DUAL SPECIFICITY PROTEIN PHOSPHATASE"/>
    <property type="match status" value="1"/>
</dbReference>
<evidence type="ECO:0000313" key="10">
    <source>
        <dbReference type="EMBL" id="KAK0481930.1"/>
    </source>
</evidence>
<dbReference type="PANTHER" id="PTHR10159:SF519">
    <property type="entry name" value="DUAL SPECIFICITY PROTEIN PHOSPHATASE MPK3"/>
    <property type="match status" value="1"/>
</dbReference>
<dbReference type="GO" id="GO:0017017">
    <property type="term" value="F:MAP kinase tyrosine/serine/threonine phosphatase activity"/>
    <property type="evidence" value="ECO:0007669"/>
    <property type="project" value="TreeGrafter"/>
</dbReference>
<evidence type="ECO:0000313" key="7">
    <source>
        <dbReference type="EMBL" id="KAK0481911.1"/>
    </source>
</evidence>
<evidence type="ECO:0000313" key="9">
    <source>
        <dbReference type="EMBL" id="KAK0481925.1"/>
    </source>
</evidence>
<protein>
    <recommendedName>
        <fullName evidence="2">protein-tyrosine-phosphatase</fullName>
        <ecNumber evidence="2">3.1.3.48</ecNumber>
    </recommendedName>
</protein>
<dbReference type="EMBL" id="JAUEPR010000008">
    <property type="protein sequence ID" value="KAK0481930.1"/>
    <property type="molecule type" value="Genomic_DNA"/>
</dbReference>
<keyword evidence="11" id="KW-1185">Reference proteome</keyword>
<evidence type="ECO:0000256" key="4">
    <source>
        <dbReference type="ARBA" id="ARBA00022912"/>
    </source>
</evidence>
<dbReference type="PROSITE" id="PS50054">
    <property type="entry name" value="TYR_PHOSPHATASE_DUAL"/>
    <property type="match status" value="1"/>
</dbReference>
<dbReference type="GO" id="GO:0033550">
    <property type="term" value="F:MAP kinase tyrosine phosphatase activity"/>
    <property type="evidence" value="ECO:0007669"/>
    <property type="project" value="TreeGrafter"/>
</dbReference>
<accession>A0AA39PDP3</accession>
<dbReference type="EC" id="3.1.3.48" evidence="2"/>
<comment type="caution">
    <text evidence="9">The sequence shown here is derived from an EMBL/GenBank/DDBJ whole genome shotgun (WGS) entry which is preliminary data.</text>
</comment>
<evidence type="ECO:0000313" key="11">
    <source>
        <dbReference type="Proteomes" id="UP001175227"/>
    </source>
</evidence>
<gene>
    <name evidence="7" type="ORF">IW261DRAFT_1397910</name>
    <name evidence="8" type="ORF">IW261DRAFT_1397912</name>
    <name evidence="9" type="ORF">IW261DRAFT_1397914</name>
    <name evidence="10" type="ORF">IW261DRAFT_1397919</name>
</gene>
<dbReference type="GO" id="GO:0043409">
    <property type="term" value="P:negative regulation of MAPK cascade"/>
    <property type="evidence" value="ECO:0007669"/>
    <property type="project" value="TreeGrafter"/>
</dbReference>
<dbReference type="InterPro" id="IPR029021">
    <property type="entry name" value="Prot-tyrosine_phosphatase-like"/>
</dbReference>
<sequence>MHTSGTSQGRILLEGGAVVRAENWFSFFNASSVGRNSSPNPTGGGCSGVRAGREWGASSAHSIFRVRRHSCIRVDCPRTGRPRLPPPRTMRAIMQSSTLPCRSCRCLARRLSFFSFCCFFCPRWACETMAADPPRKRGPPPDLRIHTPTLSSRNTNKLSLTLPDPRDSSAPLPPRPRRPSVISLPAPTPAALLARSEEHDLDVSYADGPLQIIPGIWLGSEDNTRDWPRLCKRGIKIVLNVTKEIASPFDASQPLRSFASAPDLKSPRPDTFYPAHHASGCPAMHYLKLMWSHGQQDLVTTGFPAAMAFTDAAFNRGDGVLIHCECGVSCSATMIIALVMRAAAEHSPAVPPEIWALKGMQPAYDFVKQKSKWIGPTMYLIYQLLDYERKLTGFLSNSECSSIVDEEEEWGRRRRLLDEAPEDEENTSVMQEAKALDKAMEDRIVARKSSASSTSSMASSTSGVGMGTAWRSRYGARKRTGSVPSSIFSEDLVEEDEERSLLGVGGGFDETSSFEHETLSSSTNSPDDVDYRRSTASQLPRPAPTWKTSFNFAPPPSATRTTFDITPKVKRWPVPLLQPVPPSPTNAVSPKAPKHHPSPSTSPSPRPHKLSLRMRTESRKPAPPPLHLRHSVLNQARPQTSHASTPSQTLFVFPPSPTMGRTPATMTLTNEGVPWPAITPRVSTFRSHGRTRSFIGIAAPPTPTTAFSKVDARGYVGLESSML</sequence>
<proteinExistence type="inferred from homology"/>
<reference evidence="9" key="1">
    <citation type="submission" date="2023-06" db="EMBL/GenBank/DDBJ databases">
        <authorList>
            <consortium name="Lawrence Berkeley National Laboratory"/>
            <person name="Ahrendt S."/>
            <person name="Sahu N."/>
            <person name="Indic B."/>
            <person name="Wong-Bajracharya J."/>
            <person name="Merenyi Z."/>
            <person name="Ke H.-M."/>
            <person name="Monk M."/>
            <person name="Kocsube S."/>
            <person name="Drula E."/>
            <person name="Lipzen A."/>
            <person name="Balint B."/>
            <person name="Henrissat B."/>
            <person name="Andreopoulos B."/>
            <person name="Martin F.M."/>
            <person name="Harder C.B."/>
            <person name="Rigling D."/>
            <person name="Ford K.L."/>
            <person name="Foster G.D."/>
            <person name="Pangilinan J."/>
            <person name="Papanicolaou A."/>
            <person name="Barry K."/>
            <person name="LaButti K."/>
            <person name="Viragh M."/>
            <person name="Koriabine M."/>
            <person name="Yan M."/>
            <person name="Riley R."/>
            <person name="Champramary S."/>
            <person name="Plett K.L."/>
            <person name="Tsai I.J."/>
            <person name="Slot J."/>
            <person name="Sipos G."/>
            <person name="Plett J."/>
            <person name="Nagy L.G."/>
            <person name="Grigoriev I.V."/>
        </authorList>
    </citation>
    <scope>NUCLEOTIDE SEQUENCE</scope>
    <source>
        <strain evidence="9">ICMP 16352</strain>
    </source>
</reference>
<feature type="compositionally biased region" description="Polar residues" evidence="5">
    <location>
        <begin position="148"/>
        <end position="159"/>
    </location>
</feature>
<comment type="similarity">
    <text evidence="1">Belongs to the protein-tyrosine phosphatase family. Non-receptor class dual specificity subfamily.</text>
</comment>
<evidence type="ECO:0000256" key="2">
    <source>
        <dbReference type="ARBA" id="ARBA00013064"/>
    </source>
</evidence>
<dbReference type="GO" id="GO:0005737">
    <property type="term" value="C:cytoplasm"/>
    <property type="evidence" value="ECO:0007669"/>
    <property type="project" value="TreeGrafter"/>
</dbReference>
<dbReference type="SUPFAM" id="SSF52799">
    <property type="entry name" value="(Phosphotyrosine protein) phosphatases II"/>
    <property type="match status" value="1"/>
</dbReference>
<dbReference type="EMBL" id="JAUEPR010000008">
    <property type="protein sequence ID" value="KAK0481925.1"/>
    <property type="molecule type" value="Genomic_DNA"/>
</dbReference>
<dbReference type="Gene3D" id="3.90.190.10">
    <property type="entry name" value="Protein tyrosine phosphatase superfamily"/>
    <property type="match status" value="1"/>
</dbReference>